<dbReference type="GO" id="GO:0016740">
    <property type="term" value="F:transferase activity"/>
    <property type="evidence" value="ECO:0007669"/>
    <property type="project" value="UniProtKB-KW"/>
</dbReference>
<evidence type="ECO:0000256" key="5">
    <source>
        <dbReference type="ARBA" id="ARBA00022679"/>
    </source>
</evidence>
<keyword evidence="5" id="KW-0808">Transferase</keyword>
<evidence type="ECO:0000256" key="1">
    <source>
        <dbReference type="ARBA" id="ARBA00003469"/>
    </source>
</evidence>
<feature type="chain" id="PRO_5042106346" description="Thiamine pyrimidine synthase" evidence="12">
    <location>
        <begin position="29"/>
        <end position="352"/>
    </location>
</feature>
<feature type="domain" description="SsuA/THI5-like" evidence="13">
    <location>
        <begin position="55"/>
        <end position="267"/>
    </location>
</feature>
<keyword evidence="9" id="KW-0408">Iron</keyword>
<evidence type="ECO:0000256" key="3">
    <source>
        <dbReference type="ARBA" id="ARBA00009406"/>
    </source>
</evidence>
<dbReference type="GO" id="GO:0046872">
    <property type="term" value="F:metal ion binding"/>
    <property type="evidence" value="ECO:0007669"/>
    <property type="project" value="UniProtKB-KW"/>
</dbReference>
<reference evidence="14 16" key="1">
    <citation type="submission" date="2015-07" db="EMBL/GenBank/DDBJ databases">
        <title>Draft Genome Sequence of Streptomyces antibioticus, IMRU 3720 reveals insights in the evolution of actinomycin biosynthetic gene clusters in Streptomyces.</title>
        <authorList>
            <person name="Crnovcic I."/>
            <person name="Ruckert C."/>
            <person name="Kalinowksi J."/>
            <person name="Keller U."/>
        </authorList>
    </citation>
    <scope>NUCLEOTIDE SEQUENCE [LARGE SCALE GENOMIC DNA]</scope>
    <source>
        <strain evidence="14 16">DSM 41481</strain>
    </source>
</reference>
<name>A0AAE6YFH7_STRAT</name>
<feature type="signal peptide" evidence="12">
    <location>
        <begin position="1"/>
        <end position="28"/>
    </location>
</feature>
<evidence type="ECO:0000313" key="17">
    <source>
        <dbReference type="Proteomes" id="UP000502504"/>
    </source>
</evidence>
<evidence type="ECO:0000313" key="15">
    <source>
        <dbReference type="EMBL" id="QIT48671.1"/>
    </source>
</evidence>
<keyword evidence="16" id="KW-1185">Reference proteome</keyword>
<evidence type="ECO:0000256" key="12">
    <source>
        <dbReference type="SAM" id="SignalP"/>
    </source>
</evidence>
<comment type="pathway">
    <text evidence="2">Cofactor biosynthesis; thiamine diphosphate biosynthesis.</text>
</comment>
<dbReference type="InterPro" id="IPR027939">
    <property type="entry name" value="NMT1/THI5"/>
</dbReference>
<dbReference type="PANTHER" id="PTHR31528">
    <property type="entry name" value="4-AMINO-5-HYDROXYMETHYL-2-METHYLPYRIMIDINE PHOSPHATE SYNTHASE THI11-RELATED"/>
    <property type="match status" value="1"/>
</dbReference>
<evidence type="ECO:0000313" key="16">
    <source>
        <dbReference type="Proteomes" id="UP000190306"/>
    </source>
</evidence>
<dbReference type="PANTHER" id="PTHR31528:SF1">
    <property type="entry name" value="4-AMINO-5-HYDROXYMETHYL-2-METHYLPYRIMIDINE PHOSPHATE SYNTHASE THI11-RELATED"/>
    <property type="match status" value="1"/>
</dbReference>
<dbReference type="InterPro" id="IPR015168">
    <property type="entry name" value="SsuA/THI5"/>
</dbReference>
<dbReference type="GO" id="GO:0009228">
    <property type="term" value="P:thiamine biosynthetic process"/>
    <property type="evidence" value="ECO:0007669"/>
    <property type="project" value="UniProtKB-KW"/>
</dbReference>
<dbReference type="Gene3D" id="3.40.190.10">
    <property type="entry name" value="Periplasmic binding protein-like II"/>
    <property type="match status" value="2"/>
</dbReference>
<gene>
    <name evidence="14" type="ORF">AFM16_01015</name>
    <name evidence="15" type="ORF">HCX60_01170</name>
</gene>
<evidence type="ECO:0000256" key="8">
    <source>
        <dbReference type="ARBA" id="ARBA00022977"/>
    </source>
</evidence>
<sequence length="352" mass="37509">MPRTPRRAVRLALTATAVGALFAVTACSSDSGSGSRDGDAKGLTEVSLALDWTPNTNHTGIYVAQQLGWFKDAGIDLKILPYGSTSPETLIAGHKADFGISYQEGLTAARSAGQDITSVYAVTQKTNVTIAVSADRKDITSPKDLDGKTYAGFGAAYEKPLLRSVIKNAGGTGDFTSVTLNTSAYAALYAGKADFAMPMPTWEGLEAKLSGKPLKNFELTDYGFPEIYSTLIASSDRYLKANGATAKKFLDAVERGYAYAVENPSKAADVLIEANKSVLTNTELVHQSEKLLADSYYRAADGSLGTQSADRWKAFADFEYASGLLSDADGKKLTAAPDTSSWFTNDYLPEKS</sequence>
<dbReference type="EMBL" id="CP050692">
    <property type="protein sequence ID" value="QIT48671.1"/>
    <property type="molecule type" value="Genomic_DNA"/>
</dbReference>
<evidence type="ECO:0000256" key="2">
    <source>
        <dbReference type="ARBA" id="ARBA00004948"/>
    </source>
</evidence>
<organism evidence="15 17">
    <name type="scientific">Streptomyces antibioticus</name>
    <dbReference type="NCBI Taxonomy" id="1890"/>
    <lineage>
        <taxon>Bacteria</taxon>
        <taxon>Bacillati</taxon>
        <taxon>Actinomycetota</taxon>
        <taxon>Actinomycetes</taxon>
        <taxon>Kitasatosporales</taxon>
        <taxon>Streptomycetaceae</taxon>
        <taxon>Streptomyces</taxon>
    </lineage>
</organism>
<dbReference type="EMBL" id="LHQL01000001">
    <property type="protein sequence ID" value="OOQ55400.1"/>
    <property type="molecule type" value="Genomic_DNA"/>
</dbReference>
<keyword evidence="7" id="KW-0663">Pyridoxal phosphate</keyword>
<evidence type="ECO:0000313" key="14">
    <source>
        <dbReference type="EMBL" id="OOQ55400.1"/>
    </source>
</evidence>
<keyword evidence="6" id="KW-0479">Metal-binding</keyword>
<comment type="catalytic activity">
    <reaction evidence="11">
        <text>N(6)-(pyridoxal phosphate)-L-lysyl-[4-amino-5-hydroxymethyl-2-methylpyrimidine phosphate synthase] + L-histidyl-[4-amino-5-hydroxymethyl-2-methylpyrimidine phosphate synthase] + 2 Fe(3+) + 4 H2O = L-lysyl-[4-amino-5-hydroxymethyl-2-methylpyrimidine phosphate synthase] + (2S)-2-amino-5-hydroxy-4-oxopentanoyl-[4-amino-5-hydroxymethyl-2-methylpyrimidine phosphate synthase] + 4-amino-2-methyl-5-(phosphooxymethyl)pyrimidine + 3-oxopropanoate + 2 Fe(2+) + 2 H(+)</text>
        <dbReference type="Rhea" id="RHEA:65756"/>
        <dbReference type="Rhea" id="RHEA-COMP:16892"/>
        <dbReference type="Rhea" id="RHEA-COMP:16893"/>
        <dbReference type="Rhea" id="RHEA-COMP:16894"/>
        <dbReference type="Rhea" id="RHEA-COMP:16895"/>
        <dbReference type="ChEBI" id="CHEBI:15377"/>
        <dbReference type="ChEBI" id="CHEBI:15378"/>
        <dbReference type="ChEBI" id="CHEBI:29033"/>
        <dbReference type="ChEBI" id="CHEBI:29034"/>
        <dbReference type="ChEBI" id="CHEBI:29969"/>
        <dbReference type="ChEBI" id="CHEBI:29979"/>
        <dbReference type="ChEBI" id="CHEBI:33190"/>
        <dbReference type="ChEBI" id="CHEBI:58354"/>
        <dbReference type="ChEBI" id="CHEBI:143915"/>
        <dbReference type="ChEBI" id="CHEBI:157692"/>
    </reaction>
    <physiologicalReaction direction="left-to-right" evidence="11">
        <dbReference type="Rhea" id="RHEA:65757"/>
    </physiologicalReaction>
</comment>
<proteinExistence type="inferred from homology"/>
<keyword evidence="8" id="KW-0784">Thiamine biosynthesis</keyword>
<comment type="subunit">
    <text evidence="4">Homodimer.</text>
</comment>
<comment type="function">
    <text evidence="1">Responsible for the formation of the pyrimidine heterocycle in the thiamine biosynthesis pathway. Catalyzes the formation of hydroxymethylpyrimidine phosphate (HMP-P) from histidine and pyridoxal phosphate (PLP). The protein uses PLP and the active site histidine to form HMP-P, generating an inactive enzyme. The enzyme can only undergo a single turnover, which suggests it is a suicide enzyme.</text>
</comment>
<evidence type="ECO:0000256" key="11">
    <source>
        <dbReference type="ARBA" id="ARBA00048179"/>
    </source>
</evidence>
<accession>A0AAE6YFH7</accession>
<evidence type="ECO:0000256" key="6">
    <source>
        <dbReference type="ARBA" id="ARBA00022723"/>
    </source>
</evidence>
<evidence type="ECO:0000256" key="10">
    <source>
        <dbReference type="ARBA" id="ARBA00033171"/>
    </source>
</evidence>
<dbReference type="PROSITE" id="PS51257">
    <property type="entry name" value="PROKAR_LIPOPROTEIN"/>
    <property type="match status" value="1"/>
</dbReference>
<reference evidence="15 17" key="2">
    <citation type="submission" date="2020-03" db="EMBL/GenBank/DDBJ databases">
        <title>Is there a link between lipid content and antibiotic production in Streptomyces?</title>
        <authorList>
            <person name="David M."/>
            <person name="Lejeune C."/>
            <person name="Abreu S."/>
            <person name="Thibessard A."/>
            <person name="Leblond P."/>
            <person name="Chaminade P."/>
            <person name="Virolle M.-J."/>
        </authorList>
    </citation>
    <scope>NUCLEOTIDE SEQUENCE [LARGE SCALE GENOMIC DNA]</scope>
    <source>
        <strain evidence="15 17">DSM 41481</strain>
    </source>
</reference>
<comment type="similarity">
    <text evidence="3">Belongs to the NMT1/THI5 family.</text>
</comment>
<evidence type="ECO:0000256" key="9">
    <source>
        <dbReference type="ARBA" id="ARBA00023004"/>
    </source>
</evidence>
<evidence type="ECO:0000256" key="4">
    <source>
        <dbReference type="ARBA" id="ARBA00011738"/>
    </source>
</evidence>
<dbReference type="Proteomes" id="UP000190306">
    <property type="component" value="Chromosome"/>
</dbReference>
<dbReference type="Proteomes" id="UP000502504">
    <property type="component" value="Chromosome"/>
</dbReference>
<dbReference type="SUPFAM" id="SSF53850">
    <property type="entry name" value="Periplasmic binding protein-like II"/>
    <property type="match status" value="1"/>
</dbReference>
<dbReference type="Pfam" id="PF09084">
    <property type="entry name" value="NMT1"/>
    <property type="match status" value="1"/>
</dbReference>
<protein>
    <recommendedName>
        <fullName evidence="10">Thiamine pyrimidine synthase</fullName>
    </recommendedName>
</protein>
<evidence type="ECO:0000256" key="7">
    <source>
        <dbReference type="ARBA" id="ARBA00022898"/>
    </source>
</evidence>
<dbReference type="AlphaFoldDB" id="A0AAE6YFH7"/>
<keyword evidence="12" id="KW-0732">Signal</keyword>
<evidence type="ECO:0000259" key="13">
    <source>
        <dbReference type="Pfam" id="PF09084"/>
    </source>
</evidence>